<keyword evidence="3" id="KW-0804">Transcription</keyword>
<protein>
    <submittedName>
        <fullName evidence="7">Helix-turn-helix domain-containing protein</fullName>
    </submittedName>
</protein>
<dbReference type="PANTHER" id="PTHR43280:SF2">
    <property type="entry name" value="HTH-TYPE TRANSCRIPTIONAL REGULATOR EXSA"/>
    <property type="match status" value="1"/>
</dbReference>
<keyword evidence="5" id="KW-1133">Transmembrane helix</keyword>
<proteinExistence type="predicted"/>
<dbReference type="AlphaFoldDB" id="A0A6P0URJ3"/>
<keyword evidence="5" id="KW-0472">Membrane</keyword>
<gene>
    <name evidence="7" type="ORF">GWK08_06065</name>
</gene>
<dbReference type="PROSITE" id="PS50005">
    <property type="entry name" value="TPR"/>
    <property type="match status" value="1"/>
</dbReference>
<accession>A0A6P0URJ3</accession>
<dbReference type="InterPro" id="IPR011990">
    <property type="entry name" value="TPR-like_helical_dom_sf"/>
</dbReference>
<feature type="domain" description="HTH araC/xylS-type" evidence="6">
    <location>
        <begin position="452"/>
        <end position="556"/>
    </location>
</feature>
<dbReference type="Pfam" id="PF12833">
    <property type="entry name" value="HTH_18"/>
    <property type="match status" value="1"/>
</dbReference>
<dbReference type="InterPro" id="IPR018060">
    <property type="entry name" value="HTH_AraC"/>
</dbReference>
<dbReference type="Gene3D" id="1.10.10.60">
    <property type="entry name" value="Homeodomain-like"/>
    <property type="match status" value="2"/>
</dbReference>
<feature type="transmembrane region" description="Helical" evidence="5">
    <location>
        <begin position="392"/>
        <end position="409"/>
    </location>
</feature>
<dbReference type="SMART" id="SM00028">
    <property type="entry name" value="TPR"/>
    <property type="match status" value="3"/>
</dbReference>
<evidence type="ECO:0000256" key="5">
    <source>
        <dbReference type="SAM" id="Phobius"/>
    </source>
</evidence>
<dbReference type="Gene3D" id="1.25.40.10">
    <property type="entry name" value="Tetratricopeptide repeat domain"/>
    <property type="match status" value="2"/>
</dbReference>
<dbReference type="GO" id="GO:0043565">
    <property type="term" value="F:sequence-specific DNA binding"/>
    <property type="evidence" value="ECO:0007669"/>
    <property type="project" value="InterPro"/>
</dbReference>
<evidence type="ECO:0000256" key="4">
    <source>
        <dbReference type="PROSITE-ProRule" id="PRU00339"/>
    </source>
</evidence>
<keyword evidence="2" id="KW-0238">DNA-binding</keyword>
<evidence type="ECO:0000256" key="3">
    <source>
        <dbReference type="ARBA" id="ARBA00023163"/>
    </source>
</evidence>
<dbReference type="RefSeq" id="WP_163605999.1">
    <property type="nucleotide sequence ID" value="NZ_JAABOO010000001.1"/>
</dbReference>
<evidence type="ECO:0000256" key="1">
    <source>
        <dbReference type="ARBA" id="ARBA00023015"/>
    </source>
</evidence>
<dbReference type="SUPFAM" id="SSF81901">
    <property type="entry name" value="HCP-like"/>
    <property type="match status" value="1"/>
</dbReference>
<dbReference type="InterPro" id="IPR009057">
    <property type="entry name" value="Homeodomain-like_sf"/>
</dbReference>
<organism evidence="7 8">
    <name type="scientific">Leptobacterium flavescens</name>
    <dbReference type="NCBI Taxonomy" id="472055"/>
    <lineage>
        <taxon>Bacteria</taxon>
        <taxon>Pseudomonadati</taxon>
        <taxon>Bacteroidota</taxon>
        <taxon>Flavobacteriia</taxon>
        <taxon>Flavobacteriales</taxon>
        <taxon>Flavobacteriaceae</taxon>
        <taxon>Leptobacterium</taxon>
    </lineage>
</organism>
<dbReference type="PROSITE" id="PS01124">
    <property type="entry name" value="HTH_ARAC_FAMILY_2"/>
    <property type="match status" value="1"/>
</dbReference>
<dbReference type="GO" id="GO:0003700">
    <property type="term" value="F:DNA-binding transcription factor activity"/>
    <property type="evidence" value="ECO:0007669"/>
    <property type="project" value="InterPro"/>
</dbReference>
<evidence type="ECO:0000256" key="2">
    <source>
        <dbReference type="ARBA" id="ARBA00023125"/>
    </source>
</evidence>
<keyword evidence="8" id="KW-1185">Reference proteome</keyword>
<evidence type="ECO:0000313" key="8">
    <source>
        <dbReference type="Proteomes" id="UP000468581"/>
    </source>
</evidence>
<evidence type="ECO:0000259" key="6">
    <source>
        <dbReference type="PROSITE" id="PS01124"/>
    </source>
</evidence>
<dbReference type="SUPFAM" id="SSF46689">
    <property type="entry name" value="Homeodomain-like"/>
    <property type="match status" value="1"/>
</dbReference>
<keyword evidence="5" id="KW-0812">Transmembrane</keyword>
<comment type="caution">
    <text evidence="7">The sequence shown here is derived from an EMBL/GenBank/DDBJ whole genome shotgun (WGS) entry which is preliminary data.</text>
</comment>
<dbReference type="InterPro" id="IPR019734">
    <property type="entry name" value="TPR_rpt"/>
</dbReference>
<dbReference type="SMART" id="SM00342">
    <property type="entry name" value="HTH_ARAC"/>
    <property type="match status" value="1"/>
</dbReference>
<dbReference type="PANTHER" id="PTHR43280">
    <property type="entry name" value="ARAC-FAMILY TRANSCRIPTIONAL REGULATOR"/>
    <property type="match status" value="1"/>
</dbReference>
<keyword evidence="4" id="KW-0802">TPR repeat</keyword>
<evidence type="ECO:0000313" key="7">
    <source>
        <dbReference type="EMBL" id="NER12996.1"/>
    </source>
</evidence>
<keyword evidence="1" id="KW-0805">Transcription regulation</keyword>
<dbReference type="EMBL" id="JAABOO010000001">
    <property type="protein sequence ID" value="NER12996.1"/>
    <property type="molecule type" value="Genomic_DNA"/>
</dbReference>
<name>A0A6P0URJ3_9FLAO</name>
<feature type="repeat" description="TPR" evidence="4">
    <location>
        <begin position="153"/>
        <end position="186"/>
    </location>
</feature>
<reference evidence="7 8" key="1">
    <citation type="submission" date="2020-01" db="EMBL/GenBank/DDBJ databases">
        <title>Leptobacterium flavescens.</title>
        <authorList>
            <person name="Wang G."/>
        </authorList>
    </citation>
    <scope>NUCLEOTIDE SEQUENCE [LARGE SCALE GENOMIC DNA]</scope>
    <source>
        <strain evidence="7 8">KCTC 22160</strain>
    </source>
</reference>
<dbReference type="Proteomes" id="UP000468581">
    <property type="component" value="Unassembled WGS sequence"/>
</dbReference>
<sequence length="568" mass="66928">MRVFTFSFYIFLFISFCTNTDINAQTSFKIPDSLRGKTYEELEKVIVNSGYNFSLSGVHAKSYLQKAKIDRDSAHLATAYRNLAYLLKEDEVRLLYLDSLILITKKRNDSIYTAQGYVFKGGVYYGNQNFKNALDNYLEANSYVGNKNAFLQNQIRFNIGLLKNDLGEYEEALEHFREYFSYALKNEENKFNYYNSLFALSTVFRNLKEVDSAFYYNDIALKKVLPGEKGYWYYQFTFNGAKNEYLKGNYENTIEYLNEVLPFFEKGGDDTELLLLYSYLGKAFYQLKNNEEGIYYLKKAASIFEKNRKIAPEIRDGYEMLINYYKEKNDYQNQLVYIDQLMSFDSILQNNYRYLSKNIITKYDTAKLISEKDDIISTLQSQKRISFIKNNVLSILLFLAILLIIYLYYRRLIYQKRFEKFMREQKNPPKPQKTISRQRIEVPKDIVDDILKGLQMFEDKHAFTDQQITLSKLAKKLNTNTKYLSQVINFSERKSFISYINDLRIAHAISRLQTDRTFKNYTIKSIAHEVGFNHPETFAKAFYKYSGVYPSFFIKQLNKKASSMSKTG</sequence>